<sequence length="165" mass="19013">MKRILNYMYKIVDIIMISTLIVMVSSIFVNVIARYFGMAFTWIDEISRLTFVWMSFMAIVAGLQKGLHPSFTVLLERTNGIWTKILLSIINILILVFLVYLLKGGINYISRAYIQKTAILGISVAWKYAAVPFATVMMIIEVIKELILVWKKDVIEIERKTEEVV</sequence>
<dbReference type="AlphaFoldDB" id="A0A3Q9HNL2"/>
<evidence type="ECO:0000256" key="5">
    <source>
        <dbReference type="ARBA" id="ARBA00022692"/>
    </source>
</evidence>
<evidence type="ECO:0000256" key="9">
    <source>
        <dbReference type="SAM" id="Phobius"/>
    </source>
</evidence>
<dbReference type="InterPro" id="IPR007387">
    <property type="entry name" value="TRAP_DctQ"/>
</dbReference>
<keyword evidence="12" id="KW-1185">Reference proteome</keyword>
<protein>
    <recommendedName>
        <fullName evidence="10">Tripartite ATP-independent periplasmic transporters DctQ component domain-containing protein</fullName>
    </recommendedName>
</protein>
<name>A0A3Q9HNL2_9FIRM</name>
<evidence type="ECO:0000256" key="6">
    <source>
        <dbReference type="ARBA" id="ARBA00022989"/>
    </source>
</evidence>
<comment type="subcellular location">
    <subcellularLocation>
        <location evidence="1">Cell inner membrane</location>
        <topology evidence="1">Multi-pass membrane protein</topology>
    </subcellularLocation>
</comment>
<dbReference type="GO" id="GO:0015740">
    <property type="term" value="P:C4-dicarboxylate transport"/>
    <property type="evidence" value="ECO:0007669"/>
    <property type="project" value="TreeGrafter"/>
</dbReference>
<evidence type="ECO:0000256" key="8">
    <source>
        <dbReference type="ARBA" id="ARBA00038436"/>
    </source>
</evidence>
<dbReference type="InterPro" id="IPR055348">
    <property type="entry name" value="DctQ"/>
</dbReference>
<dbReference type="KEGG" id="aft:BBF96_00230"/>
<gene>
    <name evidence="11" type="ORF">BBF96_00230</name>
</gene>
<keyword evidence="3" id="KW-1003">Cell membrane</keyword>
<feature type="transmembrane region" description="Helical" evidence="9">
    <location>
        <begin position="118"/>
        <end position="143"/>
    </location>
</feature>
<evidence type="ECO:0000256" key="7">
    <source>
        <dbReference type="ARBA" id="ARBA00023136"/>
    </source>
</evidence>
<evidence type="ECO:0000313" key="12">
    <source>
        <dbReference type="Proteomes" id="UP000267250"/>
    </source>
</evidence>
<dbReference type="OrthoDB" id="49066at2"/>
<keyword evidence="2" id="KW-0813">Transport</keyword>
<feature type="transmembrane region" description="Helical" evidence="9">
    <location>
        <begin position="45"/>
        <end position="64"/>
    </location>
</feature>
<comment type="similarity">
    <text evidence="8">Belongs to the TRAP transporter small permease family.</text>
</comment>
<dbReference type="PANTHER" id="PTHR35011:SF2">
    <property type="entry name" value="2,3-DIKETO-L-GULONATE TRAP TRANSPORTER SMALL PERMEASE PROTEIN YIAM"/>
    <property type="match status" value="1"/>
</dbReference>
<dbReference type="RefSeq" id="WP_127015298.1">
    <property type="nucleotide sequence ID" value="NZ_CP016379.1"/>
</dbReference>
<accession>A0A3Q9HNL2</accession>
<feature type="transmembrane region" description="Helical" evidence="9">
    <location>
        <begin position="85"/>
        <end position="106"/>
    </location>
</feature>
<proteinExistence type="inferred from homology"/>
<evidence type="ECO:0000256" key="3">
    <source>
        <dbReference type="ARBA" id="ARBA00022475"/>
    </source>
</evidence>
<evidence type="ECO:0000313" key="11">
    <source>
        <dbReference type="EMBL" id="AZR71966.1"/>
    </source>
</evidence>
<dbReference type="GO" id="GO:0005886">
    <property type="term" value="C:plasma membrane"/>
    <property type="evidence" value="ECO:0007669"/>
    <property type="project" value="UniProtKB-SubCell"/>
</dbReference>
<keyword evidence="4" id="KW-0997">Cell inner membrane</keyword>
<dbReference type="EMBL" id="CP016379">
    <property type="protein sequence ID" value="AZR71966.1"/>
    <property type="molecule type" value="Genomic_DNA"/>
</dbReference>
<evidence type="ECO:0000259" key="10">
    <source>
        <dbReference type="Pfam" id="PF04290"/>
    </source>
</evidence>
<feature type="domain" description="Tripartite ATP-independent periplasmic transporters DctQ component" evidence="10">
    <location>
        <begin position="23"/>
        <end position="151"/>
    </location>
</feature>
<evidence type="ECO:0000256" key="2">
    <source>
        <dbReference type="ARBA" id="ARBA00022448"/>
    </source>
</evidence>
<dbReference type="Proteomes" id="UP000267250">
    <property type="component" value="Chromosome"/>
</dbReference>
<organism evidence="11 12">
    <name type="scientific">Anoxybacter fermentans</name>
    <dbReference type="NCBI Taxonomy" id="1323375"/>
    <lineage>
        <taxon>Bacteria</taxon>
        <taxon>Bacillati</taxon>
        <taxon>Bacillota</taxon>
        <taxon>Clostridia</taxon>
        <taxon>Halanaerobiales</taxon>
        <taxon>Anoxybacter</taxon>
    </lineage>
</organism>
<feature type="transmembrane region" description="Helical" evidence="9">
    <location>
        <begin position="12"/>
        <end position="33"/>
    </location>
</feature>
<evidence type="ECO:0000256" key="1">
    <source>
        <dbReference type="ARBA" id="ARBA00004429"/>
    </source>
</evidence>
<keyword evidence="7 9" id="KW-0472">Membrane</keyword>
<evidence type="ECO:0000256" key="4">
    <source>
        <dbReference type="ARBA" id="ARBA00022519"/>
    </source>
</evidence>
<dbReference type="GO" id="GO:0022857">
    <property type="term" value="F:transmembrane transporter activity"/>
    <property type="evidence" value="ECO:0007669"/>
    <property type="project" value="TreeGrafter"/>
</dbReference>
<keyword evidence="6 9" id="KW-1133">Transmembrane helix</keyword>
<dbReference type="Pfam" id="PF04290">
    <property type="entry name" value="DctQ"/>
    <property type="match status" value="1"/>
</dbReference>
<reference evidence="11 12" key="1">
    <citation type="submission" date="2016-07" db="EMBL/GenBank/DDBJ databases">
        <title>Genome and transcriptome analysis of iron-reducing fermentative bacteria Anoxybacter fermentans.</title>
        <authorList>
            <person name="Zeng X."/>
            <person name="Shao Z."/>
        </authorList>
    </citation>
    <scope>NUCLEOTIDE SEQUENCE [LARGE SCALE GENOMIC DNA]</scope>
    <source>
        <strain evidence="11 12">DY22613</strain>
    </source>
</reference>
<dbReference type="PANTHER" id="PTHR35011">
    <property type="entry name" value="2,3-DIKETO-L-GULONATE TRAP TRANSPORTER SMALL PERMEASE PROTEIN YIAM"/>
    <property type="match status" value="1"/>
</dbReference>
<keyword evidence="5 9" id="KW-0812">Transmembrane</keyword>